<name>A0A165H8I5_EXIGL</name>
<feature type="region of interest" description="Disordered" evidence="1">
    <location>
        <begin position="142"/>
        <end position="184"/>
    </location>
</feature>
<gene>
    <name evidence="3" type="ORF">EXIGLDRAFT_750054</name>
</gene>
<dbReference type="Proteomes" id="UP000077266">
    <property type="component" value="Unassembled WGS sequence"/>
</dbReference>
<dbReference type="EMBL" id="KV426024">
    <property type="protein sequence ID" value="KZV91604.1"/>
    <property type="molecule type" value="Genomic_DNA"/>
</dbReference>
<evidence type="ECO:0000313" key="4">
    <source>
        <dbReference type="Proteomes" id="UP000077266"/>
    </source>
</evidence>
<feature type="compositionally biased region" description="Polar residues" evidence="1">
    <location>
        <begin position="144"/>
        <end position="155"/>
    </location>
</feature>
<keyword evidence="2" id="KW-0472">Membrane</keyword>
<dbReference type="AlphaFoldDB" id="A0A165H8I5"/>
<evidence type="ECO:0000256" key="1">
    <source>
        <dbReference type="SAM" id="MobiDB-lite"/>
    </source>
</evidence>
<sequence length="256" mass="27795">MPALVLPRATIVTQTVYKPGPSSVAVEPTQQGASIPIGAIVGGTLTGVLLTLIVTIGWKWWGWRLMQPVTKKASRPAHLRIPEKPSRPSSTYSRAGADWKTKAVNVQLRPESPSKSQKCLLLTTPAQSQGRHAPSTKLFAIQEEQGSSTRSSSPYGTKIPRPPSPVAYPKSSLTFPKTGAPQEPRQVKYVTAVASSYDSYGSTGLHEHEHEGHSFSSSGKLSRASSVYSMASRESEGQVHHLSYLQHQQQQALARY</sequence>
<keyword evidence="2" id="KW-0812">Transmembrane</keyword>
<dbReference type="OrthoDB" id="10530165at2759"/>
<keyword evidence="4" id="KW-1185">Reference proteome</keyword>
<protein>
    <submittedName>
        <fullName evidence="3">Uncharacterized protein</fullName>
    </submittedName>
</protein>
<proteinExistence type="predicted"/>
<accession>A0A165H8I5</accession>
<feature type="region of interest" description="Disordered" evidence="1">
    <location>
        <begin position="73"/>
        <end position="96"/>
    </location>
</feature>
<evidence type="ECO:0000313" key="3">
    <source>
        <dbReference type="EMBL" id="KZV91604.1"/>
    </source>
</evidence>
<organism evidence="3 4">
    <name type="scientific">Exidia glandulosa HHB12029</name>
    <dbReference type="NCBI Taxonomy" id="1314781"/>
    <lineage>
        <taxon>Eukaryota</taxon>
        <taxon>Fungi</taxon>
        <taxon>Dikarya</taxon>
        <taxon>Basidiomycota</taxon>
        <taxon>Agaricomycotina</taxon>
        <taxon>Agaricomycetes</taxon>
        <taxon>Auriculariales</taxon>
        <taxon>Exidiaceae</taxon>
        <taxon>Exidia</taxon>
    </lineage>
</organism>
<feature type="transmembrane region" description="Helical" evidence="2">
    <location>
        <begin position="35"/>
        <end position="58"/>
    </location>
</feature>
<evidence type="ECO:0000256" key="2">
    <source>
        <dbReference type="SAM" id="Phobius"/>
    </source>
</evidence>
<reference evidence="3 4" key="1">
    <citation type="journal article" date="2016" name="Mol. Biol. Evol.">
        <title>Comparative Genomics of Early-Diverging Mushroom-Forming Fungi Provides Insights into the Origins of Lignocellulose Decay Capabilities.</title>
        <authorList>
            <person name="Nagy L.G."/>
            <person name="Riley R."/>
            <person name="Tritt A."/>
            <person name="Adam C."/>
            <person name="Daum C."/>
            <person name="Floudas D."/>
            <person name="Sun H."/>
            <person name="Yadav J.S."/>
            <person name="Pangilinan J."/>
            <person name="Larsson K.H."/>
            <person name="Matsuura K."/>
            <person name="Barry K."/>
            <person name="Labutti K."/>
            <person name="Kuo R."/>
            <person name="Ohm R.A."/>
            <person name="Bhattacharya S.S."/>
            <person name="Shirouzu T."/>
            <person name="Yoshinaga Y."/>
            <person name="Martin F.M."/>
            <person name="Grigoriev I.V."/>
            <person name="Hibbett D.S."/>
        </authorList>
    </citation>
    <scope>NUCLEOTIDE SEQUENCE [LARGE SCALE GENOMIC DNA]</scope>
    <source>
        <strain evidence="3 4">HHB12029</strain>
    </source>
</reference>
<dbReference type="InParanoid" id="A0A165H8I5"/>
<keyword evidence="2" id="KW-1133">Transmembrane helix</keyword>